<evidence type="ECO:0000313" key="3">
    <source>
        <dbReference type="Proteomes" id="UP000237105"/>
    </source>
</evidence>
<evidence type="ECO:0000259" key="1">
    <source>
        <dbReference type="Pfam" id="PF20167"/>
    </source>
</evidence>
<name>A0A2P5B059_PARAD</name>
<keyword evidence="3" id="KW-1185">Reference proteome</keyword>
<proteinExistence type="predicted"/>
<comment type="caution">
    <text evidence="2">The sequence shown here is derived from an EMBL/GenBank/DDBJ whole genome shotgun (WGS) entry which is preliminary data.</text>
</comment>
<dbReference type="EMBL" id="JXTB01000398">
    <property type="protein sequence ID" value="PON42164.1"/>
    <property type="molecule type" value="Genomic_DNA"/>
</dbReference>
<dbReference type="InterPro" id="IPR046796">
    <property type="entry name" value="Transposase_32_dom"/>
</dbReference>
<sequence>MPILLSIETASLRCMDRMFHLQGLPSIVCFKLSNIDKDKLATFEKASYYNDVLKVLCVLGTELVWHKDERKCLKTKTTSTSNNAWSYFLNAPLMPISHDSNITLDYVVLRYAIIKGLSIDVGRVIRYSIFMPFTR</sequence>
<protein>
    <recommendedName>
        <fullName evidence="1">Putative plant transposon protein domain-containing protein</fullName>
    </recommendedName>
</protein>
<reference evidence="3" key="1">
    <citation type="submission" date="2016-06" db="EMBL/GenBank/DDBJ databases">
        <title>Parallel loss of symbiosis genes in relatives of nitrogen-fixing non-legume Parasponia.</title>
        <authorList>
            <person name="Van Velzen R."/>
            <person name="Holmer R."/>
            <person name="Bu F."/>
            <person name="Rutten L."/>
            <person name="Van Zeijl A."/>
            <person name="Liu W."/>
            <person name="Santuari L."/>
            <person name="Cao Q."/>
            <person name="Sharma T."/>
            <person name="Shen D."/>
            <person name="Roswanjaya Y."/>
            <person name="Wardhani T."/>
            <person name="Kalhor M.S."/>
            <person name="Jansen J."/>
            <person name="Van den Hoogen J."/>
            <person name="Gungor B."/>
            <person name="Hartog M."/>
            <person name="Hontelez J."/>
            <person name="Verver J."/>
            <person name="Yang W.-C."/>
            <person name="Schijlen E."/>
            <person name="Repin R."/>
            <person name="Schilthuizen M."/>
            <person name="Schranz E."/>
            <person name="Heidstra R."/>
            <person name="Miyata K."/>
            <person name="Fedorova E."/>
            <person name="Kohlen W."/>
            <person name="Bisseling T."/>
            <person name="Smit S."/>
            <person name="Geurts R."/>
        </authorList>
    </citation>
    <scope>NUCLEOTIDE SEQUENCE [LARGE SCALE GENOMIC DNA]</scope>
    <source>
        <strain evidence="3">cv. WU1-14</strain>
    </source>
</reference>
<dbReference type="AlphaFoldDB" id="A0A2P5B059"/>
<evidence type="ECO:0000313" key="2">
    <source>
        <dbReference type="EMBL" id="PON42164.1"/>
    </source>
</evidence>
<feature type="domain" description="Putative plant transposon protein" evidence="1">
    <location>
        <begin position="41"/>
        <end position="131"/>
    </location>
</feature>
<gene>
    <name evidence="2" type="ORF">PanWU01x14_284040</name>
</gene>
<dbReference type="Pfam" id="PF20167">
    <property type="entry name" value="Transposase_32"/>
    <property type="match status" value="1"/>
</dbReference>
<dbReference type="OrthoDB" id="1436991at2759"/>
<organism evidence="2 3">
    <name type="scientific">Parasponia andersonii</name>
    <name type="common">Sponia andersonii</name>
    <dbReference type="NCBI Taxonomy" id="3476"/>
    <lineage>
        <taxon>Eukaryota</taxon>
        <taxon>Viridiplantae</taxon>
        <taxon>Streptophyta</taxon>
        <taxon>Embryophyta</taxon>
        <taxon>Tracheophyta</taxon>
        <taxon>Spermatophyta</taxon>
        <taxon>Magnoliopsida</taxon>
        <taxon>eudicotyledons</taxon>
        <taxon>Gunneridae</taxon>
        <taxon>Pentapetalae</taxon>
        <taxon>rosids</taxon>
        <taxon>fabids</taxon>
        <taxon>Rosales</taxon>
        <taxon>Cannabaceae</taxon>
        <taxon>Parasponia</taxon>
    </lineage>
</organism>
<accession>A0A2P5B059</accession>
<dbReference type="Proteomes" id="UP000237105">
    <property type="component" value="Unassembled WGS sequence"/>
</dbReference>